<proteinExistence type="predicted"/>
<organism evidence="2 3">
    <name type="scientific">Winogradskya humida</name>
    <dbReference type="NCBI Taxonomy" id="113566"/>
    <lineage>
        <taxon>Bacteria</taxon>
        <taxon>Bacillati</taxon>
        <taxon>Actinomycetota</taxon>
        <taxon>Actinomycetes</taxon>
        <taxon>Micromonosporales</taxon>
        <taxon>Micromonosporaceae</taxon>
        <taxon>Winogradskya</taxon>
    </lineage>
</organism>
<evidence type="ECO:0000313" key="3">
    <source>
        <dbReference type="Proteomes" id="UP000603200"/>
    </source>
</evidence>
<feature type="region of interest" description="Disordered" evidence="1">
    <location>
        <begin position="82"/>
        <end position="110"/>
    </location>
</feature>
<evidence type="ECO:0000313" key="2">
    <source>
        <dbReference type="EMBL" id="GIE22141.1"/>
    </source>
</evidence>
<dbReference type="Proteomes" id="UP000603200">
    <property type="component" value="Unassembled WGS sequence"/>
</dbReference>
<name>A0ABQ3ZU75_9ACTN</name>
<sequence length="110" mass="12252">MTFKVEPTALSTYAAELVNLYSEVEMAENYIKVHGDFSFHQAGVIGKLSGQHAGLMQQLQELHDKLEVVLWRSNEALRAVADSYQDSDQQSAARVDASYPTAPRPTPNRD</sequence>
<gene>
    <name evidence="2" type="ORF">Ahu01nite_052430</name>
</gene>
<dbReference type="EMBL" id="BOMN01000066">
    <property type="protein sequence ID" value="GIE22141.1"/>
    <property type="molecule type" value="Genomic_DNA"/>
</dbReference>
<reference evidence="2 3" key="1">
    <citation type="submission" date="2021-01" db="EMBL/GenBank/DDBJ databases">
        <title>Whole genome shotgun sequence of Actinoplanes humidus NBRC 14915.</title>
        <authorList>
            <person name="Komaki H."/>
            <person name="Tamura T."/>
        </authorList>
    </citation>
    <scope>NUCLEOTIDE SEQUENCE [LARGE SCALE GENOMIC DNA]</scope>
    <source>
        <strain evidence="2 3">NBRC 14915</strain>
    </source>
</reference>
<accession>A0ABQ3ZU75</accession>
<keyword evidence="3" id="KW-1185">Reference proteome</keyword>
<evidence type="ECO:0000256" key="1">
    <source>
        <dbReference type="SAM" id="MobiDB-lite"/>
    </source>
</evidence>
<evidence type="ECO:0008006" key="4">
    <source>
        <dbReference type="Google" id="ProtNLM"/>
    </source>
</evidence>
<dbReference type="RefSeq" id="WP_203839239.1">
    <property type="nucleotide sequence ID" value="NZ_BAAATV010000002.1"/>
</dbReference>
<comment type="caution">
    <text evidence="2">The sequence shown here is derived from an EMBL/GenBank/DDBJ whole genome shotgun (WGS) entry which is preliminary data.</text>
</comment>
<protein>
    <recommendedName>
        <fullName evidence="4">Excreted virulence factor EspC (Type VII ESX diderm)</fullName>
    </recommendedName>
</protein>